<keyword evidence="1" id="KW-0812">Transmembrane</keyword>
<accession>A0A0E3LP01</accession>
<evidence type="ECO:0008006" key="4">
    <source>
        <dbReference type="Google" id="ProtNLM"/>
    </source>
</evidence>
<dbReference type="EMBL" id="CP009528">
    <property type="protein sequence ID" value="AKB55661.1"/>
    <property type="molecule type" value="Genomic_DNA"/>
</dbReference>
<evidence type="ECO:0000256" key="1">
    <source>
        <dbReference type="SAM" id="Phobius"/>
    </source>
</evidence>
<organism evidence="2 3">
    <name type="scientific">Methanosarcina barkeri MS</name>
    <dbReference type="NCBI Taxonomy" id="1434108"/>
    <lineage>
        <taxon>Archaea</taxon>
        <taxon>Methanobacteriati</taxon>
        <taxon>Methanobacteriota</taxon>
        <taxon>Stenosarchaea group</taxon>
        <taxon>Methanomicrobia</taxon>
        <taxon>Methanosarcinales</taxon>
        <taxon>Methanosarcinaceae</taxon>
        <taxon>Methanosarcina</taxon>
    </lineage>
</organism>
<feature type="transmembrane region" description="Helical" evidence="1">
    <location>
        <begin position="190"/>
        <end position="209"/>
    </location>
</feature>
<sequence>MSDKMSFSIDNVSQFINTYYLDPIRGDEGYNPVNTITWAIILGICIFGVFRLLEKLEVKITPRFIASVLPFVLAGSSLRVIEDSPAGIFHPPFSYLLITPNIYFLVFAITVGCLWISIRMQKAGLVKDFHLTFAGFGLALFFINLAVLLHFDNIVYPYVPVFVIVAGTGLTFIFYLIARHFKSSIFTNPLNLSILMAHLMDASSTYIGVDHLGYFEKHVVPTYLINLTGTALVMYPLKLIIFVGVLYVLDTQFEDDERSLNLKVLIKMVILILGLSPATRNTIRMMMGI</sequence>
<dbReference type="KEGG" id="mby:MSBRM_2663"/>
<reference evidence="2 3" key="1">
    <citation type="submission" date="2014-07" db="EMBL/GenBank/DDBJ databases">
        <title>Methanogenic archaea and the global carbon cycle.</title>
        <authorList>
            <person name="Henriksen J.R."/>
            <person name="Luke J."/>
            <person name="Reinhart S."/>
            <person name="Benedict M.N."/>
            <person name="Youngblut N.D."/>
            <person name="Metcalf M.E."/>
            <person name="Whitaker R.J."/>
            <person name="Metcalf W.W."/>
        </authorList>
    </citation>
    <scope>NUCLEOTIDE SEQUENCE [LARGE SCALE GENOMIC DNA]</scope>
    <source>
        <strain evidence="2 3">MS</strain>
    </source>
</reference>
<feature type="transmembrane region" description="Helical" evidence="1">
    <location>
        <begin position="155"/>
        <end position="178"/>
    </location>
</feature>
<dbReference type="PANTHER" id="PTHR40700:SF1">
    <property type="entry name" value="DUF63 DOMAIN-CONTAINING PROTEIN"/>
    <property type="match status" value="1"/>
</dbReference>
<protein>
    <recommendedName>
        <fullName evidence="4">DUF63 family protein</fullName>
    </recommendedName>
</protein>
<proteinExistence type="predicted"/>
<dbReference type="Proteomes" id="UP000033033">
    <property type="component" value="Chromosome"/>
</dbReference>
<dbReference type="STRING" id="1434108.MSBRM_2663"/>
<dbReference type="PANTHER" id="PTHR40700">
    <property type="entry name" value="HYPOTHETICAL MEMBRANE PROTEIN, CONSERVED, DUF63 FAMILY"/>
    <property type="match status" value="1"/>
</dbReference>
<feature type="transmembrane region" description="Helical" evidence="1">
    <location>
        <begin position="229"/>
        <end position="248"/>
    </location>
</feature>
<feature type="transmembrane region" description="Helical" evidence="1">
    <location>
        <begin position="93"/>
        <end position="117"/>
    </location>
</feature>
<evidence type="ECO:0000313" key="3">
    <source>
        <dbReference type="Proteomes" id="UP000033033"/>
    </source>
</evidence>
<feature type="transmembrane region" description="Helical" evidence="1">
    <location>
        <begin position="129"/>
        <end position="149"/>
    </location>
</feature>
<dbReference type="InterPro" id="IPR002749">
    <property type="entry name" value="DUF63"/>
</dbReference>
<dbReference type="Pfam" id="PF01889">
    <property type="entry name" value="DUF63"/>
    <property type="match status" value="1"/>
</dbReference>
<feature type="transmembrane region" description="Helical" evidence="1">
    <location>
        <begin position="35"/>
        <end position="53"/>
    </location>
</feature>
<evidence type="ECO:0000313" key="2">
    <source>
        <dbReference type="EMBL" id="AKB55661.1"/>
    </source>
</evidence>
<dbReference type="PATRIC" id="fig|1434108.4.peg.3400"/>
<name>A0A0E3LP01_METBA</name>
<gene>
    <name evidence="2" type="ORF">MSBRM_2663</name>
</gene>
<keyword evidence="3" id="KW-1185">Reference proteome</keyword>
<dbReference type="AlphaFoldDB" id="A0A0E3LP01"/>
<dbReference type="HOGENOM" id="CLU_086260_0_0_2"/>
<feature type="transmembrane region" description="Helical" evidence="1">
    <location>
        <begin position="60"/>
        <end position="81"/>
    </location>
</feature>
<keyword evidence="1" id="KW-0472">Membrane</keyword>
<keyword evidence="1" id="KW-1133">Transmembrane helix</keyword>